<reference evidence="3 5" key="1">
    <citation type="submission" date="2017-06" db="EMBL/GenBank/DDBJ databases">
        <authorList>
            <consortium name="Pathogen Informatics"/>
        </authorList>
    </citation>
    <scope>NUCLEOTIDE SEQUENCE [LARGE SCALE GENOMIC DNA]</scope>
    <source>
        <strain evidence="3 5">NCTC13039</strain>
    </source>
</reference>
<dbReference type="STRING" id="1121387.GCA_000429885_00836"/>
<evidence type="ECO:0000313" key="6">
    <source>
        <dbReference type="Proteomes" id="UP000254118"/>
    </source>
</evidence>
<dbReference type="AlphaFoldDB" id="A0A239V3T0"/>
<evidence type="ECO:0000313" key="3">
    <source>
        <dbReference type="EMBL" id="SNV16895.1"/>
    </source>
</evidence>
<organism evidence="3 5">
    <name type="scientific">Dermatophilus congolensis</name>
    <dbReference type="NCBI Taxonomy" id="1863"/>
    <lineage>
        <taxon>Bacteria</taxon>
        <taxon>Bacillati</taxon>
        <taxon>Actinomycetota</taxon>
        <taxon>Actinomycetes</taxon>
        <taxon>Micrococcales</taxon>
        <taxon>Dermatophilaceae</taxon>
        <taxon>Dermatophilus</taxon>
    </lineage>
</organism>
<dbReference type="EMBL" id="LT906453">
    <property type="protein sequence ID" value="SNV16895.1"/>
    <property type="molecule type" value="Genomic_DNA"/>
</dbReference>
<sequence>MRTMTDVRTAPMADSTAGSGLSMASLRVKVEADELRLDGSAACRSTATGISANDWTPEYEEDRMPRHLRAICDSCPLWEACLVAALRMDDIGYRASMTTRQRRERFPELIAAARPSARSVSVPIRRGGSDRDRTPTHAKGAGSLNTYRRGCRCDECRGHNAAARRRERARAAAS</sequence>
<dbReference type="Proteomes" id="UP000254118">
    <property type="component" value="Unassembled WGS sequence"/>
</dbReference>
<evidence type="ECO:0000313" key="4">
    <source>
        <dbReference type="EMBL" id="STD12769.1"/>
    </source>
</evidence>
<evidence type="ECO:0000259" key="2">
    <source>
        <dbReference type="PROSITE" id="PS51674"/>
    </source>
</evidence>
<dbReference type="KEGG" id="dco:SAMEA4475696_0093"/>
<protein>
    <recommendedName>
        <fullName evidence="2">4Fe-4S Wbl-type domain-containing protein</fullName>
    </recommendedName>
</protein>
<name>A0A239V3T0_9MICO</name>
<feature type="domain" description="4Fe-4S Wbl-type" evidence="2">
    <location>
        <begin position="42"/>
        <end position="104"/>
    </location>
</feature>
<dbReference type="PROSITE" id="PS51674">
    <property type="entry name" value="4FE4S_WBL"/>
    <property type="match status" value="1"/>
</dbReference>
<evidence type="ECO:0000256" key="1">
    <source>
        <dbReference type="SAM" id="MobiDB-lite"/>
    </source>
</evidence>
<dbReference type="InterPro" id="IPR034768">
    <property type="entry name" value="4FE4S_WBL"/>
</dbReference>
<evidence type="ECO:0000313" key="5">
    <source>
        <dbReference type="Proteomes" id="UP000242637"/>
    </source>
</evidence>
<proteinExistence type="predicted"/>
<feature type="region of interest" description="Disordered" evidence="1">
    <location>
        <begin position="120"/>
        <end position="141"/>
    </location>
</feature>
<keyword evidence="5" id="KW-1185">Reference proteome</keyword>
<dbReference type="Pfam" id="PF02467">
    <property type="entry name" value="Whib"/>
    <property type="match status" value="1"/>
</dbReference>
<gene>
    <name evidence="4" type="ORF">NCTC7915_01837</name>
    <name evidence="3" type="ORF">SAMEA4475696_00093</name>
</gene>
<reference evidence="4 6" key="2">
    <citation type="submission" date="2018-06" db="EMBL/GenBank/DDBJ databases">
        <authorList>
            <consortium name="Pathogen Informatics"/>
            <person name="Doyle S."/>
        </authorList>
    </citation>
    <scope>NUCLEOTIDE SEQUENCE [LARGE SCALE GENOMIC DNA]</scope>
    <source>
        <strain evidence="4 6">NCTC7915</strain>
    </source>
</reference>
<dbReference type="EMBL" id="UFYA01000001">
    <property type="protein sequence ID" value="STD12769.1"/>
    <property type="molecule type" value="Genomic_DNA"/>
</dbReference>
<dbReference type="Proteomes" id="UP000242637">
    <property type="component" value="Chromosome 1"/>
</dbReference>
<accession>A0A239V3T0</accession>